<evidence type="ECO:0000313" key="8">
    <source>
        <dbReference type="EMBL" id="KAI9198809.1"/>
    </source>
</evidence>
<dbReference type="InterPro" id="IPR001245">
    <property type="entry name" value="Ser-Thr/Tyr_kinase_cat_dom"/>
</dbReference>
<dbReference type="InterPro" id="IPR021820">
    <property type="entry name" value="S-locus_recpt_kinase_C"/>
</dbReference>
<dbReference type="GO" id="GO:0004674">
    <property type="term" value="F:protein serine/threonine kinase activity"/>
    <property type="evidence" value="ECO:0007669"/>
    <property type="project" value="UniProtKB-KW"/>
</dbReference>
<dbReference type="Pfam" id="PF11883">
    <property type="entry name" value="DUF3403"/>
    <property type="match status" value="1"/>
</dbReference>
<evidence type="ECO:0000313" key="9">
    <source>
        <dbReference type="Proteomes" id="UP001064489"/>
    </source>
</evidence>
<keyword evidence="4" id="KW-0418">Kinase</keyword>
<reference evidence="8 9" key="1">
    <citation type="journal article" date="2022" name="Plant J.">
        <title>Strategies of tolerance reflected in two North American maple genomes.</title>
        <authorList>
            <person name="McEvoy S.L."/>
            <person name="Sezen U.U."/>
            <person name="Trouern-Trend A."/>
            <person name="McMahon S.M."/>
            <person name="Schaberg P.G."/>
            <person name="Yang J."/>
            <person name="Wegrzyn J.L."/>
            <person name="Swenson N.G."/>
        </authorList>
    </citation>
    <scope>NUCLEOTIDE SEQUENCE [LARGE SCALE GENOMIC DNA]</scope>
    <source>
        <strain evidence="8">91603</strain>
    </source>
</reference>
<dbReference type="Proteomes" id="UP001064489">
    <property type="component" value="Chromosome 13"/>
</dbReference>
<feature type="region of interest" description="Disordered" evidence="6">
    <location>
        <begin position="87"/>
        <end position="106"/>
    </location>
</feature>
<organism evidence="8 9">
    <name type="scientific">Acer negundo</name>
    <name type="common">Box elder</name>
    <dbReference type="NCBI Taxonomy" id="4023"/>
    <lineage>
        <taxon>Eukaryota</taxon>
        <taxon>Viridiplantae</taxon>
        <taxon>Streptophyta</taxon>
        <taxon>Embryophyta</taxon>
        <taxon>Tracheophyta</taxon>
        <taxon>Spermatophyta</taxon>
        <taxon>Magnoliopsida</taxon>
        <taxon>eudicotyledons</taxon>
        <taxon>Gunneridae</taxon>
        <taxon>Pentapetalae</taxon>
        <taxon>rosids</taxon>
        <taxon>malvids</taxon>
        <taxon>Sapindales</taxon>
        <taxon>Sapindaceae</taxon>
        <taxon>Hippocastanoideae</taxon>
        <taxon>Acereae</taxon>
        <taxon>Acer</taxon>
    </lineage>
</organism>
<evidence type="ECO:0000256" key="4">
    <source>
        <dbReference type="ARBA" id="ARBA00022777"/>
    </source>
</evidence>
<evidence type="ECO:0000256" key="2">
    <source>
        <dbReference type="ARBA" id="ARBA00022679"/>
    </source>
</evidence>
<keyword evidence="5" id="KW-0067">ATP-binding</keyword>
<evidence type="ECO:0000256" key="5">
    <source>
        <dbReference type="ARBA" id="ARBA00022840"/>
    </source>
</evidence>
<dbReference type="InterPro" id="IPR011009">
    <property type="entry name" value="Kinase-like_dom_sf"/>
</dbReference>
<dbReference type="EMBL" id="JAJSOW010000002">
    <property type="protein sequence ID" value="KAI9198809.1"/>
    <property type="molecule type" value="Genomic_DNA"/>
</dbReference>
<keyword evidence="3" id="KW-0547">Nucleotide-binding</keyword>
<dbReference type="PANTHER" id="PTHR27002">
    <property type="entry name" value="RECEPTOR-LIKE SERINE/THREONINE-PROTEIN KINASE SD1-8"/>
    <property type="match status" value="1"/>
</dbReference>
<dbReference type="GO" id="GO:0005524">
    <property type="term" value="F:ATP binding"/>
    <property type="evidence" value="ECO:0007669"/>
    <property type="project" value="UniProtKB-KW"/>
</dbReference>
<dbReference type="PROSITE" id="PS50011">
    <property type="entry name" value="PROTEIN_KINASE_DOM"/>
    <property type="match status" value="1"/>
</dbReference>
<evidence type="ECO:0000256" key="1">
    <source>
        <dbReference type="ARBA" id="ARBA00022527"/>
    </source>
</evidence>
<comment type="caution">
    <text evidence="8">The sequence shown here is derived from an EMBL/GenBank/DDBJ whole genome shotgun (WGS) entry which is preliminary data.</text>
</comment>
<dbReference type="Gene3D" id="1.10.510.10">
    <property type="entry name" value="Transferase(Phosphotransferase) domain 1"/>
    <property type="match status" value="1"/>
</dbReference>
<sequence length="138" mass="15205">MARIFGGDQTEASTKRVVGTYGYMSPEYAMDGLFSVKSDVFSFGVLVLEIVSGKKNRGFYHSNSELNLLGHVWRLWREGKGLEITDSSVGDSETATMPHPKTPGFCLGRNPIETDSSSSKQDETFTVNQVTVTMLDAR</sequence>
<protein>
    <recommendedName>
        <fullName evidence="7">Protein kinase domain-containing protein</fullName>
    </recommendedName>
</protein>
<dbReference type="GO" id="GO:0005886">
    <property type="term" value="C:plasma membrane"/>
    <property type="evidence" value="ECO:0007669"/>
    <property type="project" value="TreeGrafter"/>
</dbReference>
<evidence type="ECO:0000259" key="7">
    <source>
        <dbReference type="PROSITE" id="PS50011"/>
    </source>
</evidence>
<keyword evidence="1" id="KW-0723">Serine/threonine-protein kinase</keyword>
<dbReference type="SUPFAM" id="SSF56112">
    <property type="entry name" value="Protein kinase-like (PK-like)"/>
    <property type="match status" value="1"/>
</dbReference>
<evidence type="ECO:0000256" key="6">
    <source>
        <dbReference type="SAM" id="MobiDB-lite"/>
    </source>
</evidence>
<feature type="domain" description="Protein kinase" evidence="7">
    <location>
        <begin position="1"/>
        <end position="138"/>
    </location>
</feature>
<keyword evidence="2" id="KW-0808">Transferase</keyword>
<gene>
    <name evidence="8" type="ORF">LWI28_022438</name>
</gene>
<name>A0AAD5JR70_ACENE</name>
<dbReference type="Pfam" id="PF07714">
    <property type="entry name" value="PK_Tyr_Ser-Thr"/>
    <property type="match status" value="1"/>
</dbReference>
<evidence type="ECO:0000256" key="3">
    <source>
        <dbReference type="ARBA" id="ARBA00022741"/>
    </source>
</evidence>
<accession>A0AAD5JR70</accession>
<dbReference type="PANTHER" id="PTHR27002:SF150">
    <property type="entry name" value="RECEPTOR-LIKE SERINE_THREONINE-PROTEIN KINASE SD1-8"/>
    <property type="match status" value="1"/>
</dbReference>
<proteinExistence type="predicted"/>
<keyword evidence="9" id="KW-1185">Reference proteome</keyword>
<dbReference type="AlphaFoldDB" id="A0AAD5JR70"/>
<dbReference type="InterPro" id="IPR000719">
    <property type="entry name" value="Prot_kinase_dom"/>
</dbReference>